<feature type="transmembrane region" description="Helical" evidence="9">
    <location>
        <begin position="137"/>
        <end position="161"/>
    </location>
</feature>
<proteinExistence type="inferred from homology"/>
<keyword evidence="3 7" id="KW-0813">Transport</keyword>
<protein>
    <recommendedName>
        <fullName evidence="12">Purine-cytosine permease</fullName>
    </recommendedName>
</protein>
<feature type="transmembrane region" description="Helical" evidence="9">
    <location>
        <begin position="279"/>
        <end position="306"/>
    </location>
</feature>
<feature type="transmembrane region" description="Helical" evidence="9">
    <location>
        <begin position="373"/>
        <end position="395"/>
    </location>
</feature>
<dbReference type="AlphaFoldDB" id="A0A8H4QTG4"/>
<evidence type="ECO:0008006" key="12">
    <source>
        <dbReference type="Google" id="ProtNLM"/>
    </source>
</evidence>
<feature type="transmembrane region" description="Helical" evidence="9">
    <location>
        <begin position="72"/>
        <end position="97"/>
    </location>
</feature>
<feature type="transmembrane region" description="Helical" evidence="9">
    <location>
        <begin position="336"/>
        <end position="361"/>
    </location>
</feature>
<evidence type="ECO:0000256" key="2">
    <source>
        <dbReference type="ARBA" id="ARBA00008974"/>
    </source>
</evidence>
<feature type="transmembrane region" description="Helical" evidence="9">
    <location>
        <begin position="208"/>
        <end position="227"/>
    </location>
</feature>
<feature type="transmembrane region" description="Helical" evidence="9">
    <location>
        <begin position="239"/>
        <end position="258"/>
    </location>
</feature>
<dbReference type="InterPro" id="IPR026030">
    <property type="entry name" value="Pur-cyt_permease_Fcy2/21/22"/>
</dbReference>
<dbReference type="InterPro" id="IPR001248">
    <property type="entry name" value="Pur-cyt_permease"/>
</dbReference>
<organism evidence="10 11">
    <name type="scientific">Agrocybe pediades</name>
    <dbReference type="NCBI Taxonomy" id="84607"/>
    <lineage>
        <taxon>Eukaryota</taxon>
        <taxon>Fungi</taxon>
        <taxon>Dikarya</taxon>
        <taxon>Basidiomycota</taxon>
        <taxon>Agaricomycotina</taxon>
        <taxon>Agaricomycetes</taxon>
        <taxon>Agaricomycetidae</taxon>
        <taxon>Agaricales</taxon>
        <taxon>Agaricineae</taxon>
        <taxon>Strophariaceae</taxon>
        <taxon>Agrocybe</taxon>
    </lineage>
</organism>
<dbReference type="GO" id="GO:0005886">
    <property type="term" value="C:plasma membrane"/>
    <property type="evidence" value="ECO:0007669"/>
    <property type="project" value="TreeGrafter"/>
</dbReference>
<comment type="caution">
    <text evidence="10">The sequence shown here is derived from an EMBL/GenBank/DDBJ whole genome shotgun (WGS) entry which is preliminary data.</text>
</comment>
<evidence type="ECO:0000256" key="8">
    <source>
        <dbReference type="SAM" id="MobiDB-lite"/>
    </source>
</evidence>
<dbReference type="Proteomes" id="UP000521872">
    <property type="component" value="Unassembled WGS sequence"/>
</dbReference>
<feature type="transmembrane region" description="Helical" evidence="9">
    <location>
        <begin position="401"/>
        <end position="418"/>
    </location>
</feature>
<dbReference type="Gene3D" id="1.10.4160.10">
    <property type="entry name" value="Hydantoin permease"/>
    <property type="match status" value="1"/>
</dbReference>
<name>A0A8H4QTG4_9AGAR</name>
<evidence type="ECO:0000313" key="10">
    <source>
        <dbReference type="EMBL" id="KAF4616906.1"/>
    </source>
</evidence>
<evidence type="ECO:0000256" key="4">
    <source>
        <dbReference type="ARBA" id="ARBA00022692"/>
    </source>
</evidence>
<keyword evidence="11" id="KW-1185">Reference proteome</keyword>
<comment type="similarity">
    <text evidence="2 7">Belongs to the purine-cytosine permease (2.A.39) family.</text>
</comment>
<evidence type="ECO:0000256" key="6">
    <source>
        <dbReference type="ARBA" id="ARBA00023136"/>
    </source>
</evidence>
<evidence type="ECO:0000256" key="9">
    <source>
        <dbReference type="SAM" id="Phobius"/>
    </source>
</evidence>
<feature type="transmembrane region" description="Helical" evidence="9">
    <location>
        <begin position="181"/>
        <end position="201"/>
    </location>
</feature>
<dbReference type="PANTHER" id="PTHR31806:SF5">
    <property type="entry name" value="PURINE-CYTOSINE PERMEASE FCY21"/>
    <property type="match status" value="1"/>
</dbReference>
<keyword evidence="5 9" id="KW-1133">Transmembrane helix</keyword>
<feature type="transmembrane region" description="Helical" evidence="9">
    <location>
        <begin position="439"/>
        <end position="460"/>
    </location>
</feature>
<evidence type="ECO:0000256" key="3">
    <source>
        <dbReference type="ARBA" id="ARBA00022448"/>
    </source>
</evidence>
<dbReference type="Pfam" id="PF02133">
    <property type="entry name" value="Transp_cyt_pur"/>
    <property type="match status" value="1"/>
</dbReference>
<feature type="transmembrane region" description="Helical" evidence="9">
    <location>
        <begin position="103"/>
        <end position="125"/>
    </location>
</feature>
<dbReference type="GO" id="GO:0022857">
    <property type="term" value="F:transmembrane transporter activity"/>
    <property type="evidence" value="ECO:0007669"/>
    <property type="project" value="InterPro"/>
</dbReference>
<comment type="subcellular location">
    <subcellularLocation>
        <location evidence="1">Membrane</location>
        <topology evidence="1">Multi-pass membrane protein</topology>
    </subcellularLocation>
</comment>
<gene>
    <name evidence="10" type="ORF">D9613_008743</name>
</gene>
<feature type="transmembrane region" description="Helical" evidence="9">
    <location>
        <begin position="480"/>
        <end position="499"/>
    </location>
</feature>
<evidence type="ECO:0000256" key="5">
    <source>
        <dbReference type="ARBA" id="ARBA00022989"/>
    </source>
</evidence>
<accession>A0A8H4QTG4</accession>
<evidence type="ECO:0000256" key="7">
    <source>
        <dbReference type="PIRNR" id="PIRNR002744"/>
    </source>
</evidence>
<keyword evidence="6 7" id="KW-0472">Membrane</keyword>
<evidence type="ECO:0000256" key="1">
    <source>
        <dbReference type="ARBA" id="ARBA00004141"/>
    </source>
</evidence>
<evidence type="ECO:0000313" key="11">
    <source>
        <dbReference type="Proteomes" id="UP000521872"/>
    </source>
</evidence>
<keyword evidence="4 9" id="KW-0812">Transmembrane</keyword>
<dbReference type="PIRSF" id="PIRSF002744">
    <property type="entry name" value="Pur-cyt_permease"/>
    <property type="match status" value="1"/>
</dbReference>
<reference evidence="10 11" key="1">
    <citation type="submission" date="2019-12" db="EMBL/GenBank/DDBJ databases">
        <authorList>
            <person name="Floudas D."/>
            <person name="Bentzer J."/>
            <person name="Ahren D."/>
            <person name="Johansson T."/>
            <person name="Persson P."/>
            <person name="Tunlid A."/>
        </authorList>
    </citation>
    <scope>NUCLEOTIDE SEQUENCE [LARGE SCALE GENOMIC DNA]</scope>
    <source>
        <strain evidence="10 11">CBS 102.39</strain>
    </source>
</reference>
<dbReference type="EMBL" id="JAACJL010000031">
    <property type="protein sequence ID" value="KAF4616906.1"/>
    <property type="molecule type" value="Genomic_DNA"/>
</dbReference>
<feature type="region of interest" description="Disordered" evidence="8">
    <location>
        <begin position="1"/>
        <end position="28"/>
    </location>
</feature>
<dbReference type="PANTHER" id="PTHR31806">
    <property type="entry name" value="PURINE-CYTOSINE PERMEASE FCY2-RELATED"/>
    <property type="match status" value="1"/>
</dbReference>
<sequence length="507" mass="55049">MTSDIEKSESAPSMDRADDRVNDGDEKGIGQEKQLGIFRNLTERLMKYGVETHGITPIPVEQRTETRTHQFFWLWFSVNFNILAFSSGSAGPAFFGLGLNSSLLTMLVVDLLTCIVPAYFAIFGPKLGTRGMVQCRFSWGLWGGVIPSILNVFSMQGFLILNCIIGGQTLAATSNKLDDTLGIVIIGVISLVVCFCGYRILHWFENYAWVPSVIAFPILLGLAGKHLNPSTMPSVPAPSPAMILSFASFLSSSVISWCTVTPDYGVYHDSKASSVKMFVYVYLGFVLPFLAWHMLGAALAAAALGIPSWQSGFDGGNNMGGLLDAVLSPAGGFGKFVLVLIALSTSCACAPTMYTFGTSFMSIHPFFARVPRYIFAIVSEALLIPLAIVGARTFYNTLVDILSVIGYWSTAFGAIVLVEHIYFRQCRFSSYDISQWDNVSLLPPGIAAVLAFCGAFGIIVPSMQQTWYTGPIAKAGTGDIGIFTGAVVAAVLYFVLRFIEKRIWPGR</sequence>